<keyword evidence="7" id="KW-1185">Reference proteome</keyword>
<comment type="cofactor">
    <cofactor evidence="1">
        <name>pyridoxal 5'-phosphate</name>
        <dbReference type="ChEBI" id="CHEBI:597326"/>
    </cofactor>
</comment>
<proteinExistence type="predicted"/>
<dbReference type="GO" id="GO:0030170">
    <property type="term" value="F:pyridoxal phosphate binding"/>
    <property type="evidence" value="ECO:0007669"/>
    <property type="project" value="InterPro"/>
</dbReference>
<evidence type="ECO:0000256" key="3">
    <source>
        <dbReference type="ARBA" id="ARBA00022679"/>
    </source>
</evidence>
<reference evidence="6 7" key="1">
    <citation type="submission" date="2020-07" db="EMBL/GenBank/DDBJ databases">
        <title>Sequencing the genomes of 1000 actinobacteria strains.</title>
        <authorList>
            <person name="Klenk H.-P."/>
        </authorList>
    </citation>
    <scope>NUCLEOTIDE SEQUENCE [LARGE SCALE GENOMIC DNA]</scope>
    <source>
        <strain evidence="6 7">DSM 7487</strain>
    </source>
</reference>
<keyword evidence="2 6" id="KW-0032">Aminotransferase</keyword>
<comment type="caution">
    <text evidence="6">The sequence shown here is derived from an EMBL/GenBank/DDBJ whole genome shotgun (WGS) entry which is preliminary data.</text>
</comment>
<organism evidence="6 7">
    <name type="scientific">Kineococcus aurantiacus</name>
    <dbReference type="NCBI Taxonomy" id="37633"/>
    <lineage>
        <taxon>Bacteria</taxon>
        <taxon>Bacillati</taxon>
        <taxon>Actinomycetota</taxon>
        <taxon>Actinomycetes</taxon>
        <taxon>Kineosporiales</taxon>
        <taxon>Kineosporiaceae</taxon>
        <taxon>Kineococcus</taxon>
    </lineage>
</organism>
<protein>
    <submittedName>
        <fullName evidence="6">2-aminoadipate transaminase</fullName>
        <ecNumber evidence="6">2.6.1.-</ecNumber>
    </submittedName>
</protein>
<dbReference type="PANTHER" id="PTHR42790:SF4">
    <property type="entry name" value="VALINE--PYRUVATE AMINOTRANSFERASE"/>
    <property type="match status" value="1"/>
</dbReference>
<dbReference type="InterPro" id="IPR015424">
    <property type="entry name" value="PyrdxlP-dep_Trfase"/>
</dbReference>
<dbReference type="GO" id="GO:0005829">
    <property type="term" value="C:cytosol"/>
    <property type="evidence" value="ECO:0007669"/>
    <property type="project" value="TreeGrafter"/>
</dbReference>
<dbReference type="InterPro" id="IPR015422">
    <property type="entry name" value="PyrdxlP-dep_Trfase_small"/>
</dbReference>
<dbReference type="Gene3D" id="3.90.1150.10">
    <property type="entry name" value="Aspartate Aminotransferase, domain 1"/>
    <property type="match status" value="1"/>
</dbReference>
<keyword evidence="4" id="KW-0663">Pyridoxal phosphate</keyword>
<evidence type="ECO:0000313" key="7">
    <source>
        <dbReference type="Proteomes" id="UP000521922"/>
    </source>
</evidence>
<name>A0A7Y9AUE6_9ACTN</name>
<dbReference type="PANTHER" id="PTHR42790">
    <property type="entry name" value="AMINOTRANSFERASE"/>
    <property type="match status" value="1"/>
</dbReference>
<evidence type="ECO:0000256" key="2">
    <source>
        <dbReference type="ARBA" id="ARBA00022576"/>
    </source>
</evidence>
<dbReference type="GO" id="GO:1901605">
    <property type="term" value="P:alpha-amino acid metabolic process"/>
    <property type="evidence" value="ECO:0007669"/>
    <property type="project" value="TreeGrafter"/>
</dbReference>
<dbReference type="InterPro" id="IPR050859">
    <property type="entry name" value="Class-I_PLP-dep_aminotransf"/>
</dbReference>
<evidence type="ECO:0000313" key="6">
    <source>
        <dbReference type="EMBL" id="NYD21639.1"/>
    </source>
</evidence>
<evidence type="ECO:0000256" key="1">
    <source>
        <dbReference type="ARBA" id="ARBA00001933"/>
    </source>
</evidence>
<dbReference type="Pfam" id="PF00155">
    <property type="entry name" value="Aminotran_1_2"/>
    <property type="match status" value="1"/>
</dbReference>
<dbReference type="EMBL" id="JACCBB010000001">
    <property type="protein sequence ID" value="NYD21639.1"/>
    <property type="molecule type" value="Genomic_DNA"/>
</dbReference>
<dbReference type="RefSeq" id="WP_179750065.1">
    <property type="nucleotide sequence ID" value="NZ_BAAAGN010000005.1"/>
</dbReference>
<evidence type="ECO:0000259" key="5">
    <source>
        <dbReference type="Pfam" id="PF00155"/>
    </source>
</evidence>
<dbReference type="Proteomes" id="UP000521922">
    <property type="component" value="Unassembled WGS sequence"/>
</dbReference>
<dbReference type="InterPro" id="IPR004839">
    <property type="entry name" value="Aminotransferase_I/II_large"/>
</dbReference>
<accession>A0A7Y9AUE6</accession>
<keyword evidence="3 6" id="KW-0808">Transferase</keyword>
<sequence>MTLLEDGAGLDPELLSGPHLLSRRARDVLPAVGFGPRPASPVEGTIGLHGGVPGAAALPLAGLSRAFAEELADPAAPSLRYSVPLGLPELREWIAADEGTAPQRVAVTNGALHSLALVFDALLDSDDVVLVENPTYPLVLTLLRQRRVDTRPVATGPDGIDLDDLESQLRAGLRPKLVYTIPDFQNPTGTSAPTASRRRLVELAERYGFLVLSDDPYRKLRFDGTPAEDLDLASEQVLHVNTFSKTLGPGLRLGWIAGPEWLIGAVLDARRDSDQHTSLVVQRAVHRFLATPGNLVEALRHSRSVLRERHDALLAAVTEELTGVLEVPPADGGIFVWGRVVDPAIDLERALEAARQNAVDFPLGRYFSPVGPHEFPDHFRWGFSDLTPQELREAVHRVAVAFASPLARR</sequence>
<dbReference type="Gene3D" id="3.40.640.10">
    <property type="entry name" value="Type I PLP-dependent aspartate aminotransferase-like (Major domain)"/>
    <property type="match status" value="1"/>
</dbReference>
<dbReference type="GO" id="GO:0009042">
    <property type="term" value="F:valine-pyruvate transaminase activity"/>
    <property type="evidence" value="ECO:0007669"/>
    <property type="project" value="TreeGrafter"/>
</dbReference>
<dbReference type="InterPro" id="IPR015421">
    <property type="entry name" value="PyrdxlP-dep_Trfase_major"/>
</dbReference>
<feature type="domain" description="Aminotransferase class I/classII large" evidence="5">
    <location>
        <begin position="79"/>
        <end position="398"/>
    </location>
</feature>
<dbReference type="EC" id="2.6.1.-" evidence="6"/>
<dbReference type="CDD" id="cd00609">
    <property type="entry name" value="AAT_like"/>
    <property type="match status" value="1"/>
</dbReference>
<evidence type="ECO:0000256" key="4">
    <source>
        <dbReference type="ARBA" id="ARBA00022898"/>
    </source>
</evidence>
<dbReference type="SUPFAM" id="SSF53383">
    <property type="entry name" value="PLP-dependent transferases"/>
    <property type="match status" value="1"/>
</dbReference>
<gene>
    <name evidence="6" type="ORF">BJ968_001179</name>
</gene>
<dbReference type="AlphaFoldDB" id="A0A7Y9AUE6"/>